<feature type="domain" description="HTH myb-type" evidence="7">
    <location>
        <begin position="166"/>
        <end position="215"/>
    </location>
</feature>
<feature type="domain" description="Myb-like" evidence="6">
    <location>
        <begin position="212"/>
        <end position="273"/>
    </location>
</feature>
<dbReference type="InterPro" id="IPR009057">
    <property type="entry name" value="Homeodomain-like_sf"/>
</dbReference>
<gene>
    <name evidence="8" type="ORF">ASTO00021_LOCUS18064</name>
</gene>
<organism evidence="8">
    <name type="scientific">Aplanochytrium stocchinoi</name>
    <dbReference type="NCBI Taxonomy" id="215587"/>
    <lineage>
        <taxon>Eukaryota</taxon>
        <taxon>Sar</taxon>
        <taxon>Stramenopiles</taxon>
        <taxon>Bigyra</taxon>
        <taxon>Labyrinthulomycetes</taxon>
        <taxon>Thraustochytrida</taxon>
        <taxon>Thraustochytriidae</taxon>
        <taxon>Aplanochytrium</taxon>
    </lineage>
</organism>
<name>A0A7S3PRD7_9STRA</name>
<dbReference type="InterPro" id="IPR017930">
    <property type="entry name" value="Myb_dom"/>
</dbReference>
<dbReference type="InterPro" id="IPR001005">
    <property type="entry name" value="SANT/Myb"/>
</dbReference>
<dbReference type="CDD" id="cd00167">
    <property type="entry name" value="SANT"/>
    <property type="match status" value="3"/>
</dbReference>
<feature type="region of interest" description="Disordered" evidence="5">
    <location>
        <begin position="1"/>
        <end position="33"/>
    </location>
</feature>
<evidence type="ECO:0000256" key="2">
    <source>
        <dbReference type="ARBA" id="ARBA00023125"/>
    </source>
</evidence>
<dbReference type="GO" id="GO:0042796">
    <property type="term" value="P:snRNA transcription by RNA polymerase III"/>
    <property type="evidence" value="ECO:0007669"/>
    <property type="project" value="TreeGrafter"/>
</dbReference>
<dbReference type="GO" id="GO:0001006">
    <property type="term" value="F:RNA polymerase III type 3 promoter sequence-specific DNA binding"/>
    <property type="evidence" value="ECO:0007669"/>
    <property type="project" value="TreeGrafter"/>
</dbReference>
<evidence type="ECO:0000259" key="7">
    <source>
        <dbReference type="PROSITE" id="PS51294"/>
    </source>
</evidence>
<dbReference type="InterPro" id="IPR051575">
    <property type="entry name" value="Myb-like_DNA-bd"/>
</dbReference>
<keyword evidence="4" id="KW-0539">Nucleus</keyword>
<proteinExistence type="predicted"/>
<feature type="domain" description="HTH myb-type" evidence="7">
    <location>
        <begin position="274"/>
        <end position="328"/>
    </location>
</feature>
<feature type="region of interest" description="Disordered" evidence="5">
    <location>
        <begin position="398"/>
        <end position="418"/>
    </location>
</feature>
<dbReference type="Pfam" id="PF00249">
    <property type="entry name" value="Myb_DNA-binding"/>
    <property type="match status" value="3"/>
</dbReference>
<dbReference type="GO" id="GO:0042795">
    <property type="term" value="P:snRNA transcription by RNA polymerase II"/>
    <property type="evidence" value="ECO:0007669"/>
    <property type="project" value="TreeGrafter"/>
</dbReference>
<evidence type="ECO:0000256" key="1">
    <source>
        <dbReference type="ARBA" id="ARBA00023015"/>
    </source>
</evidence>
<evidence type="ECO:0000256" key="4">
    <source>
        <dbReference type="ARBA" id="ARBA00023242"/>
    </source>
</evidence>
<accession>A0A7S3PRD7</accession>
<dbReference type="PANTHER" id="PTHR46621:SF1">
    <property type="entry name" value="SNRNA-ACTIVATING PROTEIN COMPLEX SUBUNIT 4"/>
    <property type="match status" value="1"/>
</dbReference>
<reference evidence="8" key="1">
    <citation type="submission" date="2021-01" db="EMBL/GenBank/DDBJ databases">
        <authorList>
            <person name="Corre E."/>
            <person name="Pelletier E."/>
            <person name="Niang G."/>
            <person name="Scheremetjew M."/>
            <person name="Finn R."/>
            <person name="Kale V."/>
            <person name="Holt S."/>
            <person name="Cochrane G."/>
            <person name="Meng A."/>
            <person name="Brown T."/>
            <person name="Cohen L."/>
        </authorList>
    </citation>
    <scope>NUCLEOTIDE SEQUENCE</scope>
    <source>
        <strain evidence="8">GSBS06</strain>
    </source>
</reference>
<evidence type="ECO:0000256" key="5">
    <source>
        <dbReference type="SAM" id="MobiDB-lite"/>
    </source>
</evidence>
<sequence>MSSASLTDAGTGLNYDPYGLPAPSQNGLDKPLNMGANSKKWEWDALEGFVNKAQDAQDARQISSRKSAVKRKVLKGYSGSLNAAVQAELQAETRAKQEIAANEKKGGVNALSQGKDMVRNVISPTLSAAMSARDLAREKLGMAPVLTKNKIPDRRSAVDRTASKPRHWNADEDNLLREAVAHYGNKHWKKIAARVPGRNHTQCLQRWSKVLAPGLKKGQWAEIEDATLIKTAQEQLDACLRDGKPKKLNWGQICKKIPGRTAKQCRERWVNNLNPEIRKGQWTPEEDQRILELHQLFPKKWAMISKHLQGRTENSVKIRFKTLARGGVVGNAKAVTEKRVASVRVAAGSQKPDNSLPPLLPVTLNTKSAVPETGPNQIAYAHGATLYEQARTKLEHPNRASNNYQSSRSIHHSFNTSQSKLYPGDCRKLTQESDNLDLLMNSLIAHTFDDRHENPGNSSEFNTSQQYLDSMQYMPVNYGSNSKLSGSSQGRGIEQKMTNLWQASSGDVFGSGRKIEGGSNSSLKFPVGGGSGRKLSDLLLGGSTRSNSGNVPIAIGSARNLSGFSSNGSKRNNGGNVDFELQDLIDLPDGDFDSLYVQAPS</sequence>
<feature type="domain" description="Myb-like" evidence="6">
    <location>
        <begin position="274"/>
        <end position="324"/>
    </location>
</feature>
<dbReference type="GO" id="GO:0019185">
    <property type="term" value="C:snRNA-activating protein complex"/>
    <property type="evidence" value="ECO:0007669"/>
    <property type="project" value="TreeGrafter"/>
</dbReference>
<evidence type="ECO:0000256" key="3">
    <source>
        <dbReference type="ARBA" id="ARBA00023163"/>
    </source>
</evidence>
<evidence type="ECO:0000259" key="6">
    <source>
        <dbReference type="PROSITE" id="PS50090"/>
    </source>
</evidence>
<dbReference type="PANTHER" id="PTHR46621">
    <property type="entry name" value="SNRNA-ACTIVATING PROTEIN COMPLEX SUBUNIT 4"/>
    <property type="match status" value="1"/>
</dbReference>
<dbReference type="SUPFAM" id="SSF46689">
    <property type="entry name" value="Homeodomain-like"/>
    <property type="match status" value="2"/>
</dbReference>
<dbReference type="PROSITE" id="PS51294">
    <property type="entry name" value="HTH_MYB"/>
    <property type="match status" value="2"/>
</dbReference>
<feature type="compositionally biased region" description="Polar residues" evidence="5">
    <location>
        <begin position="399"/>
        <end position="418"/>
    </location>
</feature>
<keyword evidence="3" id="KW-0804">Transcription</keyword>
<dbReference type="EMBL" id="HBIN01023457">
    <property type="protein sequence ID" value="CAE0448100.1"/>
    <property type="molecule type" value="Transcribed_RNA"/>
</dbReference>
<keyword evidence="1" id="KW-0805">Transcription regulation</keyword>
<protein>
    <submittedName>
        <fullName evidence="8">Uncharacterized protein</fullName>
    </submittedName>
</protein>
<feature type="domain" description="Myb-like" evidence="6">
    <location>
        <begin position="160"/>
        <end position="211"/>
    </location>
</feature>
<dbReference type="GO" id="GO:0000978">
    <property type="term" value="F:RNA polymerase II cis-regulatory region sequence-specific DNA binding"/>
    <property type="evidence" value="ECO:0007669"/>
    <property type="project" value="TreeGrafter"/>
</dbReference>
<dbReference type="Gene3D" id="1.10.10.60">
    <property type="entry name" value="Homeodomain-like"/>
    <property type="match status" value="3"/>
</dbReference>
<dbReference type="AlphaFoldDB" id="A0A7S3PRD7"/>
<keyword evidence="2" id="KW-0238">DNA-binding</keyword>
<dbReference type="SMART" id="SM00717">
    <property type="entry name" value="SANT"/>
    <property type="match status" value="3"/>
</dbReference>
<dbReference type="PROSITE" id="PS50090">
    <property type="entry name" value="MYB_LIKE"/>
    <property type="match status" value="3"/>
</dbReference>
<evidence type="ECO:0000313" key="8">
    <source>
        <dbReference type="EMBL" id="CAE0448100.1"/>
    </source>
</evidence>